<protein>
    <submittedName>
        <fullName evidence="2">Os03g0360000 protein</fullName>
    </submittedName>
</protein>
<evidence type="ECO:0000313" key="3">
    <source>
        <dbReference type="Proteomes" id="UP000059680"/>
    </source>
</evidence>
<accession>A0A0P0VYH9</accession>
<dbReference type="PaxDb" id="39947-A0A0P0VYH9"/>
<reference evidence="2 3" key="2">
    <citation type="journal article" date="2013" name="Plant Cell Physiol.">
        <title>Rice Annotation Project Database (RAP-DB): an integrative and interactive database for rice genomics.</title>
        <authorList>
            <person name="Sakai H."/>
            <person name="Lee S.S."/>
            <person name="Tanaka T."/>
            <person name="Numa H."/>
            <person name="Kim J."/>
            <person name="Kawahara Y."/>
            <person name="Wakimoto H."/>
            <person name="Yang C.C."/>
            <person name="Iwamoto M."/>
            <person name="Abe T."/>
            <person name="Yamada Y."/>
            <person name="Muto A."/>
            <person name="Inokuchi H."/>
            <person name="Ikemura T."/>
            <person name="Matsumoto T."/>
            <person name="Sasaki T."/>
            <person name="Itoh T."/>
        </authorList>
    </citation>
    <scope>NUCLEOTIDE SEQUENCE [LARGE SCALE GENOMIC DNA]</scope>
    <source>
        <strain evidence="3">cv. Nipponbare</strain>
    </source>
</reference>
<reference evidence="3" key="1">
    <citation type="journal article" date="2005" name="Nature">
        <title>The map-based sequence of the rice genome.</title>
        <authorList>
            <consortium name="International rice genome sequencing project (IRGSP)"/>
            <person name="Matsumoto T."/>
            <person name="Wu J."/>
            <person name="Kanamori H."/>
            <person name="Katayose Y."/>
            <person name="Fujisawa M."/>
            <person name="Namiki N."/>
            <person name="Mizuno H."/>
            <person name="Yamamoto K."/>
            <person name="Antonio B.A."/>
            <person name="Baba T."/>
            <person name="Sakata K."/>
            <person name="Nagamura Y."/>
            <person name="Aoki H."/>
            <person name="Arikawa K."/>
            <person name="Arita K."/>
            <person name="Bito T."/>
            <person name="Chiden Y."/>
            <person name="Fujitsuka N."/>
            <person name="Fukunaka R."/>
            <person name="Hamada M."/>
            <person name="Harada C."/>
            <person name="Hayashi A."/>
            <person name="Hijishita S."/>
            <person name="Honda M."/>
            <person name="Hosokawa S."/>
            <person name="Ichikawa Y."/>
            <person name="Idonuma A."/>
            <person name="Iijima M."/>
            <person name="Ikeda M."/>
            <person name="Ikeno M."/>
            <person name="Ito K."/>
            <person name="Ito S."/>
            <person name="Ito T."/>
            <person name="Ito Y."/>
            <person name="Ito Y."/>
            <person name="Iwabuchi A."/>
            <person name="Kamiya K."/>
            <person name="Karasawa W."/>
            <person name="Kurita K."/>
            <person name="Katagiri S."/>
            <person name="Kikuta A."/>
            <person name="Kobayashi H."/>
            <person name="Kobayashi N."/>
            <person name="Machita K."/>
            <person name="Maehara T."/>
            <person name="Masukawa M."/>
            <person name="Mizubayashi T."/>
            <person name="Mukai Y."/>
            <person name="Nagasaki H."/>
            <person name="Nagata Y."/>
            <person name="Naito S."/>
            <person name="Nakashima M."/>
            <person name="Nakama Y."/>
            <person name="Nakamichi Y."/>
            <person name="Nakamura M."/>
            <person name="Meguro A."/>
            <person name="Negishi M."/>
            <person name="Ohta I."/>
            <person name="Ohta T."/>
            <person name="Okamoto M."/>
            <person name="Ono N."/>
            <person name="Saji S."/>
            <person name="Sakaguchi M."/>
            <person name="Sakai K."/>
            <person name="Shibata M."/>
            <person name="Shimokawa T."/>
            <person name="Song J."/>
            <person name="Takazaki Y."/>
            <person name="Terasawa K."/>
            <person name="Tsugane M."/>
            <person name="Tsuji K."/>
            <person name="Ueda S."/>
            <person name="Waki K."/>
            <person name="Yamagata H."/>
            <person name="Yamamoto M."/>
            <person name="Yamamoto S."/>
            <person name="Yamane H."/>
            <person name="Yoshiki S."/>
            <person name="Yoshihara R."/>
            <person name="Yukawa K."/>
            <person name="Zhong H."/>
            <person name="Yano M."/>
            <person name="Yuan Q."/>
            <person name="Ouyang S."/>
            <person name="Liu J."/>
            <person name="Jones K.M."/>
            <person name="Gansberger K."/>
            <person name="Moffat K."/>
            <person name="Hill J."/>
            <person name="Bera J."/>
            <person name="Fadrosh D."/>
            <person name="Jin S."/>
            <person name="Johri S."/>
            <person name="Kim M."/>
            <person name="Overton L."/>
            <person name="Reardon M."/>
            <person name="Tsitrin T."/>
            <person name="Vuong H."/>
            <person name="Weaver B."/>
            <person name="Ciecko A."/>
            <person name="Tallon L."/>
            <person name="Jackson J."/>
            <person name="Pai G."/>
            <person name="Aken S.V."/>
            <person name="Utterback T."/>
            <person name="Reidmuller S."/>
            <person name="Feldblyum T."/>
            <person name="Hsiao J."/>
            <person name="Zismann V."/>
            <person name="Iobst S."/>
            <person name="de Vazeille A.R."/>
            <person name="Buell C.R."/>
            <person name="Ying K."/>
            <person name="Li Y."/>
            <person name="Lu T."/>
            <person name="Huang Y."/>
            <person name="Zhao Q."/>
            <person name="Feng Q."/>
            <person name="Zhang L."/>
            <person name="Zhu J."/>
            <person name="Weng Q."/>
            <person name="Mu J."/>
            <person name="Lu Y."/>
            <person name="Fan D."/>
            <person name="Liu Y."/>
            <person name="Guan J."/>
            <person name="Zhang Y."/>
            <person name="Yu S."/>
            <person name="Liu X."/>
            <person name="Zhang Y."/>
            <person name="Hong G."/>
            <person name="Han B."/>
            <person name="Choisne N."/>
            <person name="Demange N."/>
            <person name="Orjeda G."/>
            <person name="Samain S."/>
            <person name="Cattolico L."/>
            <person name="Pelletier E."/>
            <person name="Couloux A."/>
            <person name="Segurens B."/>
            <person name="Wincker P."/>
            <person name="D'Hont A."/>
            <person name="Scarpelli C."/>
            <person name="Weissenbach J."/>
            <person name="Salanoubat M."/>
            <person name="Quetier F."/>
            <person name="Yu Y."/>
            <person name="Kim H.R."/>
            <person name="Rambo T."/>
            <person name="Currie J."/>
            <person name="Collura K."/>
            <person name="Luo M."/>
            <person name="Yang T."/>
            <person name="Ammiraju J.S.S."/>
            <person name="Engler F."/>
            <person name="Soderlund C."/>
            <person name="Wing R.A."/>
            <person name="Palmer L.E."/>
            <person name="de la Bastide M."/>
            <person name="Spiegel L."/>
            <person name="Nascimento L."/>
            <person name="Zutavern T."/>
            <person name="O'Shaughnessy A."/>
            <person name="Dike S."/>
            <person name="Dedhia N."/>
            <person name="Preston R."/>
            <person name="Balija V."/>
            <person name="McCombie W.R."/>
            <person name="Chow T."/>
            <person name="Chen H."/>
            <person name="Chung M."/>
            <person name="Chen C."/>
            <person name="Shaw J."/>
            <person name="Wu H."/>
            <person name="Hsiao K."/>
            <person name="Chao Y."/>
            <person name="Chu M."/>
            <person name="Cheng C."/>
            <person name="Hour A."/>
            <person name="Lee P."/>
            <person name="Lin S."/>
            <person name="Lin Y."/>
            <person name="Liou J."/>
            <person name="Liu S."/>
            <person name="Hsing Y."/>
            <person name="Raghuvanshi S."/>
            <person name="Mohanty A."/>
            <person name="Bharti A.K."/>
            <person name="Gaur A."/>
            <person name="Gupta V."/>
            <person name="Kumar D."/>
            <person name="Ravi V."/>
            <person name="Vij S."/>
            <person name="Kapur A."/>
            <person name="Khurana P."/>
            <person name="Khurana P."/>
            <person name="Khurana J.P."/>
            <person name="Tyagi A.K."/>
            <person name="Gaikwad K."/>
            <person name="Singh A."/>
            <person name="Dalal V."/>
            <person name="Srivastava S."/>
            <person name="Dixit A."/>
            <person name="Pal A.K."/>
            <person name="Ghazi I.A."/>
            <person name="Yadav M."/>
            <person name="Pandit A."/>
            <person name="Bhargava A."/>
            <person name="Sureshbabu K."/>
            <person name="Batra K."/>
            <person name="Sharma T.R."/>
            <person name="Mohapatra T."/>
            <person name="Singh N.K."/>
            <person name="Messing J."/>
            <person name="Nelson A.B."/>
            <person name="Fuks G."/>
            <person name="Kavchok S."/>
            <person name="Keizer G."/>
            <person name="Linton E."/>
            <person name="Llaca V."/>
            <person name="Song R."/>
            <person name="Tanyolac B."/>
            <person name="Young S."/>
            <person name="Ho-Il K."/>
            <person name="Hahn J.H."/>
            <person name="Sangsakoo G."/>
            <person name="Vanavichit A."/>
            <person name="de Mattos Luiz.A.T."/>
            <person name="Zimmer P.D."/>
            <person name="Malone G."/>
            <person name="Dellagostin O."/>
            <person name="de Oliveira A.C."/>
            <person name="Bevan M."/>
            <person name="Bancroft I."/>
            <person name="Minx P."/>
            <person name="Cordum H."/>
            <person name="Wilson R."/>
            <person name="Cheng Z."/>
            <person name="Jin W."/>
            <person name="Jiang J."/>
            <person name="Leong S.A."/>
            <person name="Iwama H."/>
            <person name="Gojobori T."/>
            <person name="Itoh T."/>
            <person name="Niimura Y."/>
            <person name="Fujii Y."/>
            <person name="Habara T."/>
            <person name="Sakai H."/>
            <person name="Sato Y."/>
            <person name="Wilson G."/>
            <person name="Kumar K."/>
            <person name="McCouch S."/>
            <person name="Juretic N."/>
            <person name="Hoen D."/>
            <person name="Wright S."/>
            <person name="Bruskiewich R."/>
            <person name="Bureau T."/>
            <person name="Miyao A."/>
            <person name="Hirochika H."/>
            <person name="Nishikawa T."/>
            <person name="Kadowaki K."/>
            <person name="Sugiura M."/>
            <person name="Burr B."/>
            <person name="Sasaki T."/>
        </authorList>
    </citation>
    <scope>NUCLEOTIDE SEQUENCE [LARGE SCALE GENOMIC DNA]</scope>
    <source>
        <strain evidence="3">cv. Nipponbare</strain>
    </source>
</reference>
<dbReference type="Proteomes" id="UP000059680">
    <property type="component" value="Chromosome 3"/>
</dbReference>
<dbReference type="InParanoid" id="A0A0P0VYH9"/>
<keyword evidence="3" id="KW-1185">Reference proteome</keyword>
<feature type="region of interest" description="Disordered" evidence="1">
    <location>
        <begin position="123"/>
        <end position="164"/>
    </location>
</feature>
<reference evidence="2 3" key="3">
    <citation type="journal article" date="2013" name="Rice">
        <title>Improvement of the Oryza sativa Nipponbare reference genome using next generation sequence and optical map data.</title>
        <authorList>
            <person name="Kawahara Y."/>
            <person name="de la Bastide M."/>
            <person name="Hamilton J.P."/>
            <person name="Kanamori H."/>
            <person name="McCombie W.R."/>
            <person name="Ouyang S."/>
            <person name="Schwartz D.C."/>
            <person name="Tanaka T."/>
            <person name="Wu J."/>
            <person name="Zhou S."/>
            <person name="Childs K.L."/>
            <person name="Davidson R.M."/>
            <person name="Lin H."/>
            <person name="Quesada-Ocampo L."/>
            <person name="Vaillancourt B."/>
            <person name="Sakai H."/>
            <person name="Lee S.S."/>
            <person name="Kim J."/>
            <person name="Numa H."/>
            <person name="Itoh T."/>
            <person name="Buell C.R."/>
            <person name="Matsumoto T."/>
        </authorList>
    </citation>
    <scope>NUCLEOTIDE SEQUENCE [LARGE SCALE GENOMIC DNA]</scope>
    <source>
        <strain evidence="3">cv. Nipponbare</strain>
    </source>
</reference>
<dbReference type="AlphaFoldDB" id="A0A0P0VYH9"/>
<dbReference type="EMBL" id="AP014959">
    <property type="protein sequence ID" value="BAS84276.1"/>
    <property type="molecule type" value="Genomic_DNA"/>
</dbReference>
<organism evidence="2 3">
    <name type="scientific">Oryza sativa subsp. japonica</name>
    <name type="common">Rice</name>
    <dbReference type="NCBI Taxonomy" id="39947"/>
    <lineage>
        <taxon>Eukaryota</taxon>
        <taxon>Viridiplantae</taxon>
        <taxon>Streptophyta</taxon>
        <taxon>Embryophyta</taxon>
        <taxon>Tracheophyta</taxon>
        <taxon>Spermatophyta</taxon>
        <taxon>Magnoliopsida</taxon>
        <taxon>Liliopsida</taxon>
        <taxon>Poales</taxon>
        <taxon>Poaceae</taxon>
        <taxon>BOP clade</taxon>
        <taxon>Oryzoideae</taxon>
        <taxon>Oryzeae</taxon>
        <taxon>Oryzinae</taxon>
        <taxon>Oryza</taxon>
        <taxon>Oryza sativa</taxon>
    </lineage>
</organism>
<dbReference type="Gramene" id="Os03t0360000-00">
    <property type="protein sequence ID" value="Os03t0360000-00"/>
    <property type="gene ID" value="Os03g0360000"/>
</dbReference>
<gene>
    <name evidence="2" type="ordered locus">Os03g0360000</name>
    <name evidence="2" type="ORF">OSNPB_030360000</name>
</gene>
<evidence type="ECO:0000256" key="1">
    <source>
        <dbReference type="SAM" id="MobiDB-lite"/>
    </source>
</evidence>
<sequence>MHALTVDATAPVAHAFTCDTKRFPTPLLGHATPAAAVAEKPNTTTWLAYLSSAHCTTWMAGRAILLCHATLLCARTTLPRCPGMSSTLPRWWPRPPAHAPVAGLDYHFPCRCSSLTCSATATAAAPPPTLPPPATWGFSSHRRRPDRERKGRERGGRRKEKERLTCGIPMSMGPTIFLL</sequence>
<proteinExistence type="predicted"/>
<name>A0A0P0VYH9_ORYSJ</name>
<feature type="compositionally biased region" description="Pro residues" evidence="1">
    <location>
        <begin position="125"/>
        <end position="134"/>
    </location>
</feature>
<evidence type="ECO:0000313" key="2">
    <source>
        <dbReference type="EMBL" id="BAS84276.1"/>
    </source>
</evidence>
<dbReference type="STRING" id="39947.A0A0P0VYH9"/>
<feature type="compositionally biased region" description="Basic and acidic residues" evidence="1">
    <location>
        <begin position="145"/>
        <end position="164"/>
    </location>
</feature>